<sequence length="281" mass="31767">MPMFRKRTFATFTNGSRFGASNGTRAFKKRRFNRRRRSTKRSGGRRTTDYTSLNTRGHAVGFRSRKTSRGAYRRHIWNSTLFKDHYRSISTQATGFNTPASTTTSVVLFFNMYNHSTTGANPFWETSGGAQPIDEGENVPDFENVVLRGGKYEMTIANQSTNDIKVKLYRVTTGNNPDLTLNPSPLGSVDQQWDPSVEPDFYRNMGKPWMSREVLIEGGNAYTFVTRFKSQKIDERSYQLQSRAPYIFIQVGNVGSSVANAFEVKRGYNLSYSGDATTVAV</sequence>
<dbReference type="EMBL" id="MT181545">
    <property type="protein sequence ID" value="QQL09575.1"/>
    <property type="molecule type" value="Genomic_DNA"/>
</dbReference>
<evidence type="ECO:0000313" key="2">
    <source>
        <dbReference type="EMBL" id="QQL09575.1"/>
    </source>
</evidence>
<reference evidence="2" key="1">
    <citation type="journal article" date="2021" name="Virology (Lond)">
        <title>Diverse cressdnaviruses and an anellovirus identified in the fecal samples of yellow-bellied marmots.</title>
        <authorList>
            <person name="Khalifeh A."/>
            <person name="Blumstein D.T."/>
            <person name="Fontenele R.S."/>
            <person name="Schmidlin K."/>
            <person name="Richet C."/>
            <person name="Kraberger S."/>
            <person name="Varsani A."/>
        </authorList>
    </citation>
    <scope>NUCLEOTIDE SEQUENCE</scope>
    <source>
        <strain evidence="2">MAR1_1_2070</strain>
    </source>
</reference>
<name>A0A7T7IJJ2_9VIRU</name>
<proteinExistence type="predicted"/>
<evidence type="ECO:0000256" key="1">
    <source>
        <dbReference type="SAM" id="MobiDB-lite"/>
    </source>
</evidence>
<accession>A0A7T7IJJ2</accession>
<protein>
    <submittedName>
        <fullName evidence="2">Capsid protein</fullName>
    </submittedName>
</protein>
<feature type="compositionally biased region" description="Basic residues" evidence="1">
    <location>
        <begin position="32"/>
        <end position="44"/>
    </location>
</feature>
<organism evidence="2">
    <name type="scientific">Marmot associated feces virus 5</name>
    <dbReference type="NCBI Taxonomy" id="2800900"/>
    <lineage>
        <taxon>Viruses</taxon>
        <taxon>Monodnaviria</taxon>
        <taxon>Shotokuvirae</taxon>
        <taxon>Cressdnaviricota</taxon>
        <taxon>Arfiviricetes</taxon>
        <taxon>Saturnivirales</taxon>
        <taxon>Mahapunaviridae</taxon>
        <taxon>Acamarivirus</taxon>
        <taxon>Acamarivirus apogeeis</taxon>
    </lineage>
</organism>
<feature type="region of interest" description="Disordered" evidence="1">
    <location>
        <begin position="32"/>
        <end position="65"/>
    </location>
</feature>